<accession>A0AA46L4K5</accession>
<dbReference type="EMBL" id="VRMQ01000002">
    <property type="protein sequence ID" value="TXN16378.1"/>
    <property type="molecule type" value="Genomic_DNA"/>
</dbReference>
<evidence type="ECO:0000313" key="3">
    <source>
        <dbReference type="Proteomes" id="UP000321504"/>
    </source>
</evidence>
<dbReference type="Proteomes" id="UP001156560">
    <property type="component" value="Chromosome 1"/>
</dbReference>
<protein>
    <submittedName>
        <fullName evidence="1">Uncharacterized protein</fullName>
    </submittedName>
</protein>
<reference evidence="1 3" key="1">
    <citation type="submission" date="2019-08" db="EMBL/GenBank/DDBJ databases">
        <title>Emerging of two pre-pandemic pathogenic O4:KUT lineages of Vibrio parahaemolyticus in coastal eastern China.</title>
        <authorList>
            <person name="Yu H."/>
        </authorList>
    </citation>
    <scope>NUCLEOTIDE SEQUENCE [LARGE SCALE GENOMIC DNA]</scope>
    <source>
        <strain evidence="1 3">HZ17-383</strain>
    </source>
</reference>
<evidence type="ECO:0000313" key="2">
    <source>
        <dbReference type="EMBL" id="WAT91481.1"/>
    </source>
</evidence>
<reference evidence="2" key="2">
    <citation type="submission" date="2022-12" db="EMBL/GenBank/DDBJ databases">
        <title>Vibrio parahaemolyticus become highly virulent by producing novel Tc toxins.</title>
        <authorList>
            <person name="Yang F."/>
            <person name="You Y."/>
            <person name="Lai Q."/>
            <person name="Xu L."/>
            <person name="Li F."/>
        </authorList>
    </citation>
    <scope>NUCLEOTIDE SEQUENCE</scope>
    <source>
        <strain evidence="2">Vp-HL-202005</strain>
    </source>
</reference>
<sequence length="59" mass="6841">MDRPSQESVEQFWLSVKKLPHDRKIMTDYCRKHGFRSPDSVEENFETASSLKIQGSLAV</sequence>
<dbReference type="EMBL" id="CP114194">
    <property type="protein sequence ID" value="WAT91481.1"/>
    <property type="molecule type" value="Genomic_DNA"/>
</dbReference>
<name>A0AA46L4K5_VIBPH</name>
<gene>
    <name evidence="1" type="ORF">FVP01_10480</name>
    <name evidence="2" type="ORF">O1Q84_06580</name>
</gene>
<evidence type="ECO:0000313" key="1">
    <source>
        <dbReference type="EMBL" id="TXN16378.1"/>
    </source>
</evidence>
<organism evidence="1 3">
    <name type="scientific">Vibrio parahaemolyticus</name>
    <dbReference type="NCBI Taxonomy" id="670"/>
    <lineage>
        <taxon>Bacteria</taxon>
        <taxon>Pseudomonadati</taxon>
        <taxon>Pseudomonadota</taxon>
        <taxon>Gammaproteobacteria</taxon>
        <taxon>Vibrionales</taxon>
        <taxon>Vibrionaceae</taxon>
        <taxon>Vibrio</taxon>
    </lineage>
</organism>
<dbReference type="Proteomes" id="UP000321504">
    <property type="component" value="Unassembled WGS sequence"/>
</dbReference>
<dbReference type="AlphaFoldDB" id="A0AA46L4K5"/>
<proteinExistence type="predicted"/>
<dbReference type="RefSeq" id="WP_127463331.1">
    <property type="nucleotide sequence ID" value="NZ_CANUIA010000003.1"/>
</dbReference>